<evidence type="ECO:0008006" key="4">
    <source>
        <dbReference type="Google" id="ProtNLM"/>
    </source>
</evidence>
<feature type="transmembrane region" description="Helical" evidence="1">
    <location>
        <begin position="12"/>
        <end position="37"/>
    </location>
</feature>
<keyword evidence="1" id="KW-0472">Membrane</keyword>
<name>A0A364K3A1_9BACL</name>
<evidence type="ECO:0000313" key="3">
    <source>
        <dbReference type="Proteomes" id="UP000251213"/>
    </source>
</evidence>
<dbReference type="Proteomes" id="UP000251213">
    <property type="component" value="Unassembled WGS sequence"/>
</dbReference>
<organism evidence="2 3">
    <name type="scientific">Thermoflavimicrobium daqui</name>
    <dbReference type="NCBI Taxonomy" id="2137476"/>
    <lineage>
        <taxon>Bacteria</taxon>
        <taxon>Bacillati</taxon>
        <taxon>Bacillota</taxon>
        <taxon>Bacilli</taxon>
        <taxon>Bacillales</taxon>
        <taxon>Thermoactinomycetaceae</taxon>
        <taxon>Thermoflavimicrobium</taxon>
    </lineage>
</organism>
<sequence>MGDIVKNSQGNFWRMAAMVGTLGMEVIFLTIGGAWLGKWLDSIFSTKPIMLAVGILLGLTLGFVIAGYTLKGLMKE</sequence>
<dbReference type="AlphaFoldDB" id="A0A364K3A1"/>
<keyword evidence="1" id="KW-1133">Transmembrane helix</keyword>
<evidence type="ECO:0000313" key="2">
    <source>
        <dbReference type="EMBL" id="RAL23321.1"/>
    </source>
</evidence>
<accession>A0A364K3A1</accession>
<dbReference type="EMBL" id="QJKK01000006">
    <property type="protein sequence ID" value="RAL23321.1"/>
    <property type="molecule type" value="Genomic_DNA"/>
</dbReference>
<feature type="transmembrane region" description="Helical" evidence="1">
    <location>
        <begin position="49"/>
        <end position="70"/>
    </location>
</feature>
<evidence type="ECO:0000256" key="1">
    <source>
        <dbReference type="SAM" id="Phobius"/>
    </source>
</evidence>
<keyword evidence="1" id="KW-0812">Transmembrane</keyword>
<reference evidence="2 3" key="1">
    <citation type="submission" date="2018-06" db="EMBL/GenBank/DDBJ databases">
        <title>Thermoflavimicrobium daqus sp. nov., a thermophilic microbe isolated from Moutai-flavour Daqu.</title>
        <authorList>
            <person name="Wang X."/>
            <person name="Zhou H."/>
        </authorList>
    </citation>
    <scope>NUCLEOTIDE SEQUENCE [LARGE SCALE GENOMIC DNA]</scope>
    <source>
        <strain evidence="2 3">FBKL4.011</strain>
    </source>
</reference>
<dbReference type="InterPro" id="IPR032820">
    <property type="entry name" value="ATPase_put"/>
</dbReference>
<protein>
    <recommendedName>
        <fullName evidence="4">AtpZ/AtpI family protein</fullName>
    </recommendedName>
</protein>
<dbReference type="OrthoDB" id="282803at2"/>
<dbReference type="Pfam" id="PF09527">
    <property type="entry name" value="ATPase_gene1"/>
    <property type="match status" value="1"/>
</dbReference>
<gene>
    <name evidence="2" type="ORF">DL897_11535</name>
</gene>
<reference evidence="2 3" key="2">
    <citation type="submission" date="2018-06" db="EMBL/GenBank/DDBJ databases">
        <authorList>
            <person name="Zhirakovskaya E."/>
        </authorList>
    </citation>
    <scope>NUCLEOTIDE SEQUENCE [LARGE SCALE GENOMIC DNA]</scope>
    <source>
        <strain evidence="2 3">FBKL4.011</strain>
    </source>
</reference>
<proteinExistence type="predicted"/>
<keyword evidence="3" id="KW-1185">Reference proteome</keyword>
<comment type="caution">
    <text evidence="2">The sequence shown here is derived from an EMBL/GenBank/DDBJ whole genome shotgun (WGS) entry which is preliminary data.</text>
</comment>